<dbReference type="PRINTS" id="PR00237">
    <property type="entry name" value="GPCRRHODOPSN"/>
</dbReference>
<dbReference type="GeneTree" id="ENSGT01150000287001"/>
<accession>A0A8C4TAT1</accession>
<feature type="transmembrane region" description="Helical" evidence="10">
    <location>
        <begin position="80"/>
        <end position="98"/>
    </location>
</feature>
<dbReference type="Ensembl" id="ENSECRT00000030337.1">
    <property type="protein sequence ID" value="ENSECRP00000029707.1"/>
    <property type="gene ID" value="ENSECRG00000020162.1"/>
</dbReference>
<reference evidence="12" key="3">
    <citation type="submission" date="2025-09" db="UniProtKB">
        <authorList>
            <consortium name="Ensembl"/>
        </authorList>
    </citation>
    <scope>IDENTIFICATION</scope>
</reference>
<keyword evidence="5 9" id="KW-0297">G-protein coupled receptor</keyword>
<reference evidence="12" key="1">
    <citation type="submission" date="2021-06" db="EMBL/GenBank/DDBJ databases">
        <authorList>
            <consortium name="Wellcome Sanger Institute Data Sharing"/>
        </authorList>
    </citation>
    <scope>NUCLEOTIDE SEQUENCE [LARGE SCALE GENOMIC DNA]</scope>
</reference>
<keyword evidence="3 9" id="KW-0812">Transmembrane</keyword>
<evidence type="ECO:0000256" key="9">
    <source>
        <dbReference type="RuleBase" id="RU000688"/>
    </source>
</evidence>
<feature type="domain" description="G-protein coupled receptors family 1 profile" evidence="11">
    <location>
        <begin position="16"/>
        <end position="271"/>
    </location>
</feature>
<dbReference type="InterPro" id="IPR000276">
    <property type="entry name" value="GPCR_Rhodpsn"/>
</dbReference>
<dbReference type="Pfam" id="PF00001">
    <property type="entry name" value="7tm_1"/>
    <property type="match status" value="1"/>
</dbReference>
<dbReference type="PROSITE" id="PS00237">
    <property type="entry name" value="G_PROTEIN_RECEP_F1_1"/>
    <property type="match status" value="1"/>
</dbReference>
<feature type="transmembrane region" description="Helical" evidence="10">
    <location>
        <begin position="118"/>
        <end position="141"/>
    </location>
</feature>
<proteinExistence type="inferred from homology"/>
<evidence type="ECO:0000256" key="7">
    <source>
        <dbReference type="ARBA" id="ARBA00023170"/>
    </source>
</evidence>
<keyword evidence="8 9" id="KW-0807">Transducer</keyword>
<dbReference type="AlphaFoldDB" id="A0A8C4TAT1"/>
<feature type="transmembrane region" description="Helical" evidence="10">
    <location>
        <begin position="211"/>
        <end position="231"/>
    </location>
</feature>
<dbReference type="InterPro" id="IPR017452">
    <property type="entry name" value="GPCR_Rhodpsn_7TM"/>
</dbReference>
<feature type="transmembrane region" description="Helical" evidence="10">
    <location>
        <begin position="6"/>
        <end position="25"/>
    </location>
</feature>
<dbReference type="Proteomes" id="UP000694620">
    <property type="component" value="Chromosome 9"/>
</dbReference>
<keyword evidence="6 10" id="KW-0472">Membrane</keyword>
<evidence type="ECO:0000313" key="13">
    <source>
        <dbReference type="Proteomes" id="UP000694620"/>
    </source>
</evidence>
<dbReference type="PRINTS" id="PR01157">
    <property type="entry name" value="P2YPURNOCPTR"/>
</dbReference>
<evidence type="ECO:0000313" key="12">
    <source>
        <dbReference type="Ensembl" id="ENSECRP00000029707.1"/>
    </source>
</evidence>
<evidence type="ECO:0000256" key="8">
    <source>
        <dbReference type="ARBA" id="ARBA00023224"/>
    </source>
</evidence>
<comment type="subcellular location">
    <subcellularLocation>
        <location evidence="1">Cell membrane</location>
        <topology evidence="1">Multi-pass membrane protein</topology>
    </subcellularLocation>
</comment>
<evidence type="ECO:0000256" key="1">
    <source>
        <dbReference type="ARBA" id="ARBA00004651"/>
    </source>
</evidence>
<keyword evidence="4 10" id="KW-1133">Transmembrane helix</keyword>
<evidence type="ECO:0000259" key="11">
    <source>
        <dbReference type="PROSITE" id="PS50262"/>
    </source>
</evidence>
<dbReference type="Gene3D" id="1.20.1070.10">
    <property type="entry name" value="Rhodopsin 7-helix transmembrane proteins"/>
    <property type="match status" value="1"/>
</dbReference>
<keyword evidence="7 9" id="KW-0675">Receptor</keyword>
<evidence type="ECO:0000256" key="4">
    <source>
        <dbReference type="ARBA" id="ARBA00022989"/>
    </source>
</evidence>
<evidence type="ECO:0000256" key="10">
    <source>
        <dbReference type="SAM" id="Phobius"/>
    </source>
</evidence>
<dbReference type="SUPFAM" id="SSF81321">
    <property type="entry name" value="Family A G protein-coupled receptor-like"/>
    <property type="match status" value="1"/>
</dbReference>
<evidence type="ECO:0000256" key="3">
    <source>
        <dbReference type="ARBA" id="ARBA00022692"/>
    </source>
</evidence>
<feature type="transmembrane region" description="Helical" evidence="10">
    <location>
        <begin position="161"/>
        <end position="190"/>
    </location>
</feature>
<keyword evidence="2" id="KW-1003">Cell membrane</keyword>
<name>A0A8C4TAT1_ERPCA</name>
<dbReference type="PANTHER" id="PTHR24231">
    <property type="entry name" value="PURINOCEPTOR-RELATED G-PROTEIN COUPLED RECEPTOR"/>
    <property type="match status" value="1"/>
</dbReference>
<sequence>PENHTYDRRLIFGFTLNCLSLWIFWFQIKKWNSGMVLQFNLAVADAIITPAAPFIVLYSLSDDWVYGQFLCQMKVYLLSVHMYGSISFLTVISIHRYMTVVHGTKNPRFADVDFVKKLCLFVWVFLILQGLPFFGILKTSYINNSTKCLSFHQNDMAELYFVYNVTVLIVGLMVPFCVCFICYTLLSSFISKINTCNLKGEVMKAKSTQMIAVSLFIFTICYIPVHITRTMGVTVKLFFPFHCTLLEKTEIAYYITYTLSGANCCLDPILYCFASKKFKTSFNSYFSNLKVSCPGCDSMLRKKDELPTPSFNMTDSSQVI</sequence>
<reference evidence="12" key="2">
    <citation type="submission" date="2025-08" db="UniProtKB">
        <authorList>
            <consortium name="Ensembl"/>
        </authorList>
    </citation>
    <scope>IDENTIFICATION</scope>
</reference>
<dbReference type="GO" id="GO:0004930">
    <property type="term" value="F:G protein-coupled receptor activity"/>
    <property type="evidence" value="ECO:0007669"/>
    <property type="project" value="UniProtKB-KW"/>
</dbReference>
<keyword evidence="13" id="KW-1185">Reference proteome</keyword>
<organism evidence="12 13">
    <name type="scientific">Erpetoichthys calabaricus</name>
    <name type="common">Rope fish</name>
    <name type="synonym">Calamoichthys calabaricus</name>
    <dbReference type="NCBI Taxonomy" id="27687"/>
    <lineage>
        <taxon>Eukaryota</taxon>
        <taxon>Metazoa</taxon>
        <taxon>Chordata</taxon>
        <taxon>Craniata</taxon>
        <taxon>Vertebrata</taxon>
        <taxon>Euteleostomi</taxon>
        <taxon>Actinopterygii</taxon>
        <taxon>Polypteriformes</taxon>
        <taxon>Polypteridae</taxon>
        <taxon>Erpetoichthys</taxon>
    </lineage>
</organism>
<evidence type="ECO:0000256" key="2">
    <source>
        <dbReference type="ARBA" id="ARBA00022475"/>
    </source>
</evidence>
<dbReference type="PANTHER" id="PTHR24231:SF35">
    <property type="entry name" value="P2Y PURINOCEPTOR 4-LIKE"/>
    <property type="match status" value="1"/>
</dbReference>
<protein>
    <recommendedName>
        <fullName evidence="11">G-protein coupled receptors family 1 profile domain-containing protein</fullName>
    </recommendedName>
</protein>
<comment type="similarity">
    <text evidence="9">Belongs to the G-protein coupled receptor 1 family.</text>
</comment>
<feature type="transmembrane region" description="Helical" evidence="10">
    <location>
        <begin position="37"/>
        <end position="60"/>
    </location>
</feature>
<evidence type="ECO:0000256" key="6">
    <source>
        <dbReference type="ARBA" id="ARBA00023136"/>
    </source>
</evidence>
<dbReference type="PROSITE" id="PS50262">
    <property type="entry name" value="G_PROTEIN_RECEP_F1_2"/>
    <property type="match status" value="1"/>
</dbReference>
<dbReference type="GO" id="GO:0005886">
    <property type="term" value="C:plasma membrane"/>
    <property type="evidence" value="ECO:0007669"/>
    <property type="project" value="UniProtKB-SubCell"/>
</dbReference>
<feature type="transmembrane region" description="Helical" evidence="10">
    <location>
        <begin position="251"/>
        <end position="274"/>
    </location>
</feature>
<evidence type="ECO:0000256" key="5">
    <source>
        <dbReference type="ARBA" id="ARBA00023040"/>
    </source>
</evidence>